<keyword evidence="16" id="KW-1185">Reference proteome</keyword>
<evidence type="ECO:0000256" key="4">
    <source>
        <dbReference type="ARBA" id="ARBA00022023"/>
    </source>
</evidence>
<comment type="function">
    <text evidence="13">Adenine glycosylase active on G-A mispairs.</text>
</comment>
<evidence type="ECO:0000256" key="6">
    <source>
        <dbReference type="ARBA" id="ARBA00022723"/>
    </source>
</evidence>
<evidence type="ECO:0000259" key="14">
    <source>
        <dbReference type="SMART" id="SM00478"/>
    </source>
</evidence>
<keyword evidence="9 13" id="KW-0408">Iron</keyword>
<feature type="domain" description="HhH-GPD" evidence="14">
    <location>
        <begin position="42"/>
        <end position="192"/>
    </location>
</feature>
<evidence type="ECO:0000256" key="13">
    <source>
        <dbReference type="RuleBase" id="RU365096"/>
    </source>
</evidence>
<evidence type="ECO:0000256" key="1">
    <source>
        <dbReference type="ARBA" id="ARBA00000843"/>
    </source>
</evidence>
<keyword evidence="8" id="KW-0378">Hydrolase</keyword>
<dbReference type="PROSITE" id="PS01155">
    <property type="entry name" value="ENDONUCLEASE_III_2"/>
    <property type="match status" value="1"/>
</dbReference>
<dbReference type="InterPro" id="IPR044298">
    <property type="entry name" value="MIG/MutY"/>
</dbReference>
<evidence type="ECO:0000313" key="16">
    <source>
        <dbReference type="Proteomes" id="UP001210339"/>
    </source>
</evidence>
<evidence type="ECO:0000313" key="15">
    <source>
        <dbReference type="EMBL" id="WBW50637.1"/>
    </source>
</evidence>
<dbReference type="CDD" id="cd03431">
    <property type="entry name" value="NUDIX_DNA_Glycosylase_C-MutY"/>
    <property type="match status" value="1"/>
</dbReference>
<protein>
    <recommendedName>
        <fullName evidence="4 13">Adenine DNA glycosylase</fullName>
        <ecNumber evidence="3 13">3.2.2.31</ecNumber>
    </recommendedName>
</protein>
<keyword evidence="7 13" id="KW-0227">DNA damage</keyword>
<comment type="catalytic activity">
    <reaction evidence="1 13">
        <text>Hydrolyzes free adenine bases from 7,8-dihydro-8-oxoguanine:adenine mismatched double-stranded DNA, leaving an apurinic site.</text>
        <dbReference type="EC" id="3.2.2.31"/>
    </reaction>
</comment>
<keyword evidence="6" id="KW-0479">Metal-binding</keyword>
<dbReference type="SUPFAM" id="SSF48150">
    <property type="entry name" value="DNA-glycosylase"/>
    <property type="match status" value="1"/>
</dbReference>
<dbReference type="InterPro" id="IPR011257">
    <property type="entry name" value="DNA_glycosylase"/>
</dbReference>
<dbReference type="Proteomes" id="UP001210339">
    <property type="component" value="Chromosome"/>
</dbReference>
<evidence type="ECO:0000256" key="3">
    <source>
        <dbReference type="ARBA" id="ARBA00012045"/>
    </source>
</evidence>
<keyword evidence="10" id="KW-0411">Iron-sulfur</keyword>
<dbReference type="InterPro" id="IPR015797">
    <property type="entry name" value="NUDIX_hydrolase-like_dom_sf"/>
</dbReference>
<dbReference type="PANTHER" id="PTHR42944:SF1">
    <property type="entry name" value="ADENINE DNA GLYCOSYLASE"/>
    <property type="match status" value="1"/>
</dbReference>
<dbReference type="Gene3D" id="1.10.340.30">
    <property type="entry name" value="Hypothetical protein, domain 2"/>
    <property type="match status" value="1"/>
</dbReference>
<sequence length="351" mass="40035">MKSIINPTKFSTALLCYYDTHRRTMPWRDNPTPYAVWISEVMLQQTQVTTVIPYFNRFMKALPTPQHLASASRDQLEKLWEGLGYYSRVHRLKDAAQIIVRDYDGELPSTFDELLALPGIGPYTAGAVASIAFNLNAPAVDGNALRVFSRLLEIKETIDKNSVKAAVGRVIIELQGHRPGDFNQAIFDLGATVCTKSPQCNLCPVVDFCHSFHDQRVFEFPKKKRRKAETIDERTVLLLKQGDSVIVHRRPNSGLLAGMWEFVNLEGKKDASQVMEYLDMRGFFFISVRPLTTYVHKFSHVHWHITPYLVELEPRISDPKEVYPGEAHFVQITELNNLAFPTAFKPLLEKL</sequence>
<keyword evidence="5" id="KW-0004">4Fe-4S</keyword>
<evidence type="ECO:0000256" key="7">
    <source>
        <dbReference type="ARBA" id="ARBA00022763"/>
    </source>
</evidence>
<dbReference type="EC" id="3.2.2.31" evidence="3 13"/>
<accession>A0ABY7QV93</accession>
<dbReference type="InterPro" id="IPR004036">
    <property type="entry name" value="Endonuclease-III-like_CS2"/>
</dbReference>
<dbReference type="Pfam" id="PF14815">
    <property type="entry name" value="NUDIX_4"/>
    <property type="match status" value="1"/>
</dbReference>
<dbReference type="InterPro" id="IPR003265">
    <property type="entry name" value="HhH-GPD_domain"/>
</dbReference>
<dbReference type="InterPro" id="IPR000445">
    <property type="entry name" value="HhH_motif"/>
</dbReference>
<evidence type="ECO:0000256" key="10">
    <source>
        <dbReference type="ARBA" id="ARBA00023014"/>
    </source>
</evidence>
<dbReference type="Pfam" id="PF00730">
    <property type="entry name" value="HhH-GPD"/>
    <property type="match status" value="1"/>
</dbReference>
<dbReference type="NCBIfam" id="TIGR01084">
    <property type="entry name" value="mutY"/>
    <property type="match status" value="1"/>
</dbReference>
<evidence type="ECO:0000256" key="12">
    <source>
        <dbReference type="ARBA" id="ARBA00023295"/>
    </source>
</evidence>
<proteinExistence type="inferred from homology"/>
<gene>
    <name evidence="15" type="primary">mutY</name>
    <name evidence="15" type="ORF">O6R05_03560</name>
</gene>
<evidence type="ECO:0000256" key="11">
    <source>
        <dbReference type="ARBA" id="ARBA00023204"/>
    </source>
</evidence>
<dbReference type="SUPFAM" id="SSF55811">
    <property type="entry name" value="Nudix"/>
    <property type="match status" value="1"/>
</dbReference>
<name>A0ABY7QV93_9FIRM</name>
<reference evidence="15 16" key="1">
    <citation type="submission" date="2023-01" db="EMBL/GenBank/DDBJ databases">
        <authorList>
            <person name="Lee S.H."/>
            <person name="Jung H.S."/>
            <person name="Yun J.U."/>
        </authorList>
    </citation>
    <scope>NUCLEOTIDE SEQUENCE [LARGE SCALE GENOMIC DNA]</scope>
    <source>
        <strain evidence="15 16">CBA3646</strain>
    </source>
</reference>
<dbReference type="InterPro" id="IPR029119">
    <property type="entry name" value="MutY_C"/>
</dbReference>
<evidence type="ECO:0000256" key="9">
    <source>
        <dbReference type="ARBA" id="ARBA00023004"/>
    </source>
</evidence>
<dbReference type="InterPro" id="IPR023170">
    <property type="entry name" value="HhH_base_excis_C"/>
</dbReference>
<dbReference type="InterPro" id="IPR005760">
    <property type="entry name" value="A/G_AdeGlyc_MutY"/>
</dbReference>
<keyword evidence="11" id="KW-0234">DNA repair</keyword>
<keyword evidence="12 13" id="KW-0326">Glycosidase</keyword>
<dbReference type="SMART" id="SM00478">
    <property type="entry name" value="ENDO3c"/>
    <property type="match status" value="1"/>
</dbReference>
<evidence type="ECO:0000256" key="8">
    <source>
        <dbReference type="ARBA" id="ARBA00022801"/>
    </source>
</evidence>
<dbReference type="PANTHER" id="PTHR42944">
    <property type="entry name" value="ADENINE DNA GLYCOSYLASE"/>
    <property type="match status" value="1"/>
</dbReference>
<dbReference type="RefSeq" id="WP_271192162.1">
    <property type="nucleotide sequence ID" value="NZ_CP115667.1"/>
</dbReference>
<dbReference type="EMBL" id="CP115667">
    <property type="protein sequence ID" value="WBW50637.1"/>
    <property type="molecule type" value="Genomic_DNA"/>
</dbReference>
<comment type="similarity">
    <text evidence="2 13">Belongs to the Nth/MutY family.</text>
</comment>
<dbReference type="CDD" id="cd00056">
    <property type="entry name" value="ENDO3c"/>
    <property type="match status" value="1"/>
</dbReference>
<dbReference type="Pfam" id="PF00633">
    <property type="entry name" value="HHH"/>
    <property type="match status" value="1"/>
</dbReference>
<evidence type="ECO:0000256" key="5">
    <source>
        <dbReference type="ARBA" id="ARBA00022485"/>
    </source>
</evidence>
<comment type="cofactor">
    <cofactor evidence="13">
        <name>[4Fe-4S] cluster</name>
        <dbReference type="ChEBI" id="CHEBI:49883"/>
    </cofactor>
    <text evidence="13">Binds 1 [4Fe-4S] cluster.</text>
</comment>
<dbReference type="Gene3D" id="3.90.79.10">
    <property type="entry name" value="Nucleoside Triphosphate Pyrophosphohydrolase"/>
    <property type="match status" value="1"/>
</dbReference>
<organism evidence="15 16">
    <name type="scientific">Peptoniphilus equinus</name>
    <dbReference type="NCBI Taxonomy" id="3016343"/>
    <lineage>
        <taxon>Bacteria</taxon>
        <taxon>Bacillati</taxon>
        <taxon>Bacillota</taxon>
        <taxon>Tissierellia</taxon>
        <taxon>Tissierellales</taxon>
        <taxon>Peptoniphilaceae</taxon>
        <taxon>Peptoniphilus</taxon>
    </lineage>
</organism>
<evidence type="ECO:0000256" key="2">
    <source>
        <dbReference type="ARBA" id="ARBA00008343"/>
    </source>
</evidence>
<dbReference type="Gene3D" id="1.10.1670.10">
    <property type="entry name" value="Helix-hairpin-Helix base-excision DNA repair enzymes (C-terminal)"/>
    <property type="match status" value="1"/>
</dbReference>